<dbReference type="SUPFAM" id="SSF103473">
    <property type="entry name" value="MFS general substrate transporter"/>
    <property type="match status" value="1"/>
</dbReference>
<feature type="transmembrane region" description="Helical" evidence="13">
    <location>
        <begin position="558"/>
        <end position="579"/>
    </location>
</feature>
<feature type="transmembrane region" description="Helical" evidence="13">
    <location>
        <begin position="122"/>
        <end position="144"/>
    </location>
</feature>
<evidence type="ECO:0000256" key="2">
    <source>
        <dbReference type="ARBA" id="ARBA00022448"/>
    </source>
</evidence>
<keyword evidence="6 13" id="KW-1133">Transmembrane helix</keyword>
<dbReference type="PANTHER" id="PTHR19432:SF7">
    <property type="entry name" value="SOLUTE CARRIER FAMILY 45 MEMBER 4"/>
    <property type="match status" value="1"/>
</dbReference>
<dbReference type="PANTHER" id="PTHR19432">
    <property type="entry name" value="SUGAR TRANSPORTER"/>
    <property type="match status" value="1"/>
</dbReference>
<protein>
    <recommendedName>
        <fullName evidence="11">Solute carrier family 45 member 4</fullName>
    </recommendedName>
</protein>
<comment type="subcellular location">
    <subcellularLocation>
        <location evidence="1">Membrane</location>
        <topology evidence="1">Multi-pass membrane protein</topology>
    </subcellularLocation>
</comment>
<evidence type="ECO:0000256" key="13">
    <source>
        <dbReference type="SAM" id="Phobius"/>
    </source>
</evidence>
<reference evidence="15" key="1">
    <citation type="submission" date="2025-08" db="UniProtKB">
        <authorList>
            <consortium name="RefSeq"/>
        </authorList>
    </citation>
    <scope>IDENTIFICATION</scope>
    <source>
        <tissue evidence="15">Muscle</tissue>
    </source>
</reference>
<evidence type="ECO:0000256" key="1">
    <source>
        <dbReference type="ARBA" id="ARBA00004141"/>
    </source>
</evidence>
<dbReference type="InterPro" id="IPR011701">
    <property type="entry name" value="MFS"/>
</dbReference>
<feature type="region of interest" description="Disordered" evidence="12">
    <location>
        <begin position="462"/>
        <end position="488"/>
    </location>
</feature>
<comment type="function">
    <text evidence="10">Proton-associated sucrose transporter. May be able to transport also glucose and fructose.</text>
</comment>
<dbReference type="OrthoDB" id="28755at2759"/>
<evidence type="ECO:0000256" key="7">
    <source>
        <dbReference type="ARBA" id="ARBA00023136"/>
    </source>
</evidence>
<evidence type="ECO:0000256" key="9">
    <source>
        <dbReference type="ARBA" id="ARBA00052722"/>
    </source>
</evidence>
<dbReference type="GO" id="GO:0016020">
    <property type="term" value="C:membrane"/>
    <property type="evidence" value="ECO:0007669"/>
    <property type="project" value="UniProtKB-SubCell"/>
</dbReference>
<feature type="transmembrane region" description="Helical" evidence="13">
    <location>
        <begin position="156"/>
        <end position="175"/>
    </location>
</feature>
<feature type="transmembrane region" description="Helical" evidence="13">
    <location>
        <begin position="617"/>
        <end position="639"/>
    </location>
</feature>
<feature type="region of interest" description="Disordered" evidence="12">
    <location>
        <begin position="373"/>
        <end position="415"/>
    </location>
</feature>
<feature type="transmembrane region" description="Helical" evidence="13">
    <location>
        <begin position="508"/>
        <end position="529"/>
    </location>
</feature>
<proteinExistence type="inferred from homology"/>
<evidence type="ECO:0000256" key="8">
    <source>
        <dbReference type="ARBA" id="ARBA00038193"/>
    </source>
</evidence>
<dbReference type="GO" id="GO:0008506">
    <property type="term" value="F:sucrose:proton symporter activity"/>
    <property type="evidence" value="ECO:0007669"/>
    <property type="project" value="TreeGrafter"/>
</dbReference>
<feature type="region of interest" description="Disordered" evidence="12">
    <location>
        <begin position="725"/>
        <end position="764"/>
    </location>
</feature>
<feature type="transmembrane region" description="Helical" evidence="13">
    <location>
        <begin position="65"/>
        <end position="83"/>
    </location>
</feature>
<feature type="compositionally biased region" description="Low complexity" evidence="12">
    <location>
        <begin position="383"/>
        <end position="410"/>
    </location>
</feature>
<dbReference type="RefSeq" id="XP_019513445.1">
    <property type="nucleotide sequence ID" value="XM_019657900.1"/>
</dbReference>
<keyword evidence="5" id="KW-0769">Symport</keyword>
<dbReference type="InterPro" id="IPR036259">
    <property type="entry name" value="MFS_trans_sf"/>
</dbReference>
<comment type="catalytic activity">
    <reaction evidence="9">
        <text>sucrose(out) + H(+)(out) = sucrose(in) + H(+)(in)</text>
        <dbReference type="Rhea" id="RHEA:72187"/>
        <dbReference type="ChEBI" id="CHEBI:15378"/>
        <dbReference type="ChEBI" id="CHEBI:17992"/>
    </reaction>
</comment>
<organism evidence="14 15">
    <name type="scientific">Hipposideros armiger</name>
    <name type="common">Great Himalayan leaf-nosed bat</name>
    <dbReference type="NCBI Taxonomy" id="186990"/>
    <lineage>
        <taxon>Eukaryota</taxon>
        <taxon>Metazoa</taxon>
        <taxon>Chordata</taxon>
        <taxon>Craniata</taxon>
        <taxon>Vertebrata</taxon>
        <taxon>Euteleostomi</taxon>
        <taxon>Mammalia</taxon>
        <taxon>Eutheria</taxon>
        <taxon>Laurasiatheria</taxon>
        <taxon>Chiroptera</taxon>
        <taxon>Yinpterochiroptera</taxon>
        <taxon>Rhinolophoidea</taxon>
        <taxon>Hipposideridae</taxon>
        <taxon>Hipposideros</taxon>
    </lineage>
</organism>
<dbReference type="CTD" id="57210"/>
<feature type="transmembrane region" description="Helical" evidence="13">
    <location>
        <begin position="234"/>
        <end position="252"/>
    </location>
</feature>
<keyword evidence="3" id="KW-0597">Phosphoprotein</keyword>
<feature type="transmembrane region" description="Helical" evidence="13">
    <location>
        <begin position="195"/>
        <end position="214"/>
    </location>
</feature>
<feature type="transmembrane region" description="Helical" evidence="13">
    <location>
        <begin position="694"/>
        <end position="716"/>
    </location>
</feature>
<feature type="transmembrane region" description="Helical" evidence="13">
    <location>
        <begin position="660"/>
        <end position="682"/>
    </location>
</feature>
<comment type="similarity">
    <text evidence="8">Belongs to the glycoside-pentoside-hexuronide (GPH) cation symporter transporter (TC 2.A.2) family.</text>
</comment>
<evidence type="ECO:0000256" key="3">
    <source>
        <dbReference type="ARBA" id="ARBA00022553"/>
    </source>
</evidence>
<keyword evidence="14" id="KW-1185">Reference proteome</keyword>
<gene>
    <name evidence="15" type="primary">SLC45A4</name>
</gene>
<keyword evidence="7 13" id="KW-0472">Membrane</keyword>
<evidence type="ECO:0000256" key="5">
    <source>
        <dbReference type="ARBA" id="ARBA00022847"/>
    </source>
</evidence>
<accession>A0A8B7SN53</accession>
<evidence type="ECO:0000313" key="15">
    <source>
        <dbReference type="RefSeq" id="XP_019513445.1"/>
    </source>
</evidence>
<keyword evidence="4 13" id="KW-0812">Transmembrane</keyword>
<sequence length="764" mass="83389">MRMAPQNADSESMQVQELPVPLPDLQKPRSSEPEPRDETVSEGSIDRIPVRLWVMHGAVMFGREFCYAMETALVTPILLQIGLPEQYYSLTWFLSPILGLIFTPLIGSASDRCTLSWGRRRPFILVLCVGVLLGVALFLNGSAIGLSLGDVPNRQPIGIVLTVLGVVVLDFSADATEGPIRAYLLDVVDSEEQDMALNIHAFSAGLGGAIGYVLGGLDWTQTFLGAWFRTQNQVLFFFAAIVFTVSVTLHLFSIEEEQYSPQQERSVEAAAHPAALAGGTLFPDEVQSEHELALDYLDVDLVRSKSDSVLHVPDAALGLESELLFLHDIEPSIFHDASHPSTPCSTSQDLAKATPPSLSLLLRETAKEDTTLLDNHLNEAKVPNGSGSPPRAGPSGCPQVDGRPPAAPGALRRRRHVFRRQASSTFSYYGKVGSHRYRCRRANAVVLIKPSRSMSDLYDLQVRQRQRARHRNQSGATNSSGDTESEEGDSETTVRLLWLSMLKMPRELMRLCVCHLLTWFSVIAEAVFYTDFMGQVIFEGDPKALSNSTSWQAYNDGVKMGCWGLVIYAATGAICSALLQKYLDNYDLSIRVIYVLGTLGFSIGTAVMAMFANVYVAMVMISTMGIVSMSISYCPYALLGQYHDIKEYVHHSPGNSKRGFGIDCAILSCQVYISQILVASALGGVVDAVGTVRVIPMVASVGSFLGFLTATFLVIYPEVSEDAKDEQKGLSSQPLGEGSSEKPTVLRLTRKVGPRGPVETESMV</sequence>
<evidence type="ECO:0000256" key="4">
    <source>
        <dbReference type="ARBA" id="ARBA00022692"/>
    </source>
</evidence>
<name>A0A8B7SN53_HIPAR</name>
<feature type="compositionally biased region" description="Basic and acidic residues" evidence="12">
    <location>
        <begin position="26"/>
        <end position="42"/>
    </location>
</feature>
<evidence type="ECO:0000313" key="14">
    <source>
        <dbReference type="Proteomes" id="UP000694851"/>
    </source>
</evidence>
<dbReference type="KEGG" id="hai:109390873"/>
<feature type="transmembrane region" description="Helical" evidence="13">
    <location>
        <begin position="591"/>
        <end position="611"/>
    </location>
</feature>
<dbReference type="Proteomes" id="UP000694851">
    <property type="component" value="Unplaced"/>
</dbReference>
<feature type="region of interest" description="Disordered" evidence="12">
    <location>
        <begin position="1"/>
        <end position="42"/>
    </location>
</feature>
<dbReference type="AlphaFoldDB" id="A0A8B7SN53"/>
<dbReference type="FunFam" id="1.20.1250.20:FF:000069">
    <property type="entry name" value="Solute carrier family 45 member 4"/>
    <property type="match status" value="1"/>
</dbReference>
<dbReference type="FunFam" id="1.20.1250.20:FF:000328">
    <property type="entry name" value="Solute carrier family 45 member 4"/>
    <property type="match status" value="1"/>
</dbReference>
<evidence type="ECO:0000256" key="10">
    <source>
        <dbReference type="ARBA" id="ARBA00053170"/>
    </source>
</evidence>
<dbReference type="Pfam" id="PF07690">
    <property type="entry name" value="MFS_1"/>
    <property type="match status" value="1"/>
</dbReference>
<dbReference type="Gene3D" id="1.20.1250.20">
    <property type="entry name" value="MFS general substrate transporter like domains"/>
    <property type="match status" value="2"/>
</dbReference>
<dbReference type="GeneID" id="109390873"/>
<evidence type="ECO:0000256" key="6">
    <source>
        <dbReference type="ARBA" id="ARBA00022989"/>
    </source>
</evidence>
<evidence type="ECO:0000256" key="11">
    <source>
        <dbReference type="ARBA" id="ARBA00073404"/>
    </source>
</evidence>
<keyword evidence="2" id="KW-0813">Transport</keyword>
<evidence type="ECO:0000256" key="12">
    <source>
        <dbReference type="SAM" id="MobiDB-lite"/>
    </source>
</evidence>
<feature type="transmembrane region" description="Helical" evidence="13">
    <location>
        <begin position="89"/>
        <end position="110"/>
    </location>
</feature>